<gene>
    <name evidence="2" type="ORF">HYALB_00001961</name>
</gene>
<sequence>MPQHDCFCAICSASVWCATIRQRKAEGDKSPELKEDDESERGYDPEIVSKEDVDWIEKLHILGFNSQAPGMNEDFVDICLTRSTIEDEDVFDNIDKDLLYKTSRQSCRSYAIVTQGPLKLNYGEPAPTIDGFEDAFSGQELFVVFPLSTPTLQSAIEAIVESNNFTIPRSSDNIGLCVKQDDFSKLPSELIHKIVDMLPAEPLLMLSRASWTVTCVLRNNECFWMQRIRCDLLWFFELQYLLDSPDTFQGKDLKGMFLWAHETSRSRIWMKSPFLGLANRRRIWGVREQLKEEYLSELKQIKDGLEPNCVKITIQERSACVHSPVVCSPIPERKKGSAVCWVHSWEDVFIKPKVLEIFWSSEGSLVGLSLAPENERRLFGTDDKTKGVFKEFIEVESGVWITGFVLHIPVFEDKHFWNEREMRKKVINNTGKSSCFGSTQQGHARLPLLGASSHFINGISGQMSVRIILVFIS</sequence>
<dbReference type="InterPro" id="IPR001810">
    <property type="entry name" value="F-box_dom"/>
</dbReference>
<keyword evidence="3" id="KW-1185">Reference proteome</keyword>
<dbReference type="Proteomes" id="UP000701801">
    <property type="component" value="Unassembled WGS sequence"/>
</dbReference>
<dbReference type="SUPFAM" id="SSF81383">
    <property type="entry name" value="F-box domain"/>
    <property type="match status" value="1"/>
</dbReference>
<reference evidence="2" key="1">
    <citation type="submission" date="2021-07" db="EMBL/GenBank/DDBJ databases">
        <authorList>
            <person name="Durling M."/>
        </authorList>
    </citation>
    <scope>NUCLEOTIDE SEQUENCE</scope>
</reference>
<feature type="domain" description="F-box" evidence="1">
    <location>
        <begin position="180"/>
        <end position="227"/>
    </location>
</feature>
<comment type="caution">
    <text evidence="2">The sequence shown here is derived from an EMBL/GenBank/DDBJ whole genome shotgun (WGS) entry which is preliminary data.</text>
</comment>
<evidence type="ECO:0000313" key="2">
    <source>
        <dbReference type="EMBL" id="CAG8971850.1"/>
    </source>
</evidence>
<proteinExistence type="predicted"/>
<dbReference type="InterPro" id="IPR036047">
    <property type="entry name" value="F-box-like_dom_sf"/>
</dbReference>
<dbReference type="PROSITE" id="PS50181">
    <property type="entry name" value="FBOX"/>
    <property type="match status" value="1"/>
</dbReference>
<accession>A0A9N9PXL6</accession>
<dbReference type="OrthoDB" id="9984533at2759"/>
<evidence type="ECO:0000313" key="3">
    <source>
        <dbReference type="Proteomes" id="UP000701801"/>
    </source>
</evidence>
<protein>
    <recommendedName>
        <fullName evidence="1">F-box domain-containing protein</fullName>
    </recommendedName>
</protein>
<name>A0A9N9PXL6_9HELO</name>
<dbReference type="AlphaFoldDB" id="A0A9N9PXL6"/>
<organism evidence="2 3">
    <name type="scientific">Hymenoscyphus albidus</name>
    <dbReference type="NCBI Taxonomy" id="595503"/>
    <lineage>
        <taxon>Eukaryota</taxon>
        <taxon>Fungi</taxon>
        <taxon>Dikarya</taxon>
        <taxon>Ascomycota</taxon>
        <taxon>Pezizomycotina</taxon>
        <taxon>Leotiomycetes</taxon>
        <taxon>Helotiales</taxon>
        <taxon>Helotiaceae</taxon>
        <taxon>Hymenoscyphus</taxon>
    </lineage>
</organism>
<evidence type="ECO:0000259" key="1">
    <source>
        <dbReference type="PROSITE" id="PS50181"/>
    </source>
</evidence>
<dbReference type="EMBL" id="CAJVRM010000028">
    <property type="protein sequence ID" value="CAG8971850.1"/>
    <property type="molecule type" value="Genomic_DNA"/>
</dbReference>